<dbReference type="InterPro" id="IPR014710">
    <property type="entry name" value="RmlC-like_jellyroll"/>
</dbReference>
<evidence type="ECO:0000313" key="3">
    <source>
        <dbReference type="Proteomes" id="UP001603978"/>
    </source>
</evidence>
<feature type="domain" description="Cupin type-2" evidence="1">
    <location>
        <begin position="1"/>
        <end position="69"/>
    </location>
</feature>
<reference evidence="2 3" key="1">
    <citation type="submission" date="2024-10" db="EMBL/GenBank/DDBJ databases">
        <authorList>
            <person name="Topkara A.R."/>
            <person name="Saygin H."/>
        </authorList>
    </citation>
    <scope>NUCLEOTIDE SEQUENCE [LARGE SCALE GENOMIC DNA]</scope>
    <source>
        <strain evidence="2 3">M3C6</strain>
    </source>
</reference>
<dbReference type="PANTHER" id="PTHR36440">
    <property type="entry name" value="PUTATIVE (AFU_ORTHOLOGUE AFUA_8G07350)-RELATED"/>
    <property type="match status" value="1"/>
</dbReference>
<dbReference type="InterPro" id="IPR053146">
    <property type="entry name" value="QDO-like"/>
</dbReference>
<organism evidence="2 3">
    <name type="scientific">Nonomuraea marmarensis</name>
    <dbReference type="NCBI Taxonomy" id="3351344"/>
    <lineage>
        <taxon>Bacteria</taxon>
        <taxon>Bacillati</taxon>
        <taxon>Actinomycetota</taxon>
        <taxon>Actinomycetes</taxon>
        <taxon>Streptosporangiales</taxon>
        <taxon>Streptosporangiaceae</taxon>
        <taxon>Nonomuraea</taxon>
    </lineage>
</organism>
<name>A0ABW7AR83_9ACTN</name>
<dbReference type="SUPFAM" id="SSF51182">
    <property type="entry name" value="RmlC-like cupins"/>
    <property type="match status" value="1"/>
</dbReference>
<keyword evidence="3" id="KW-1185">Reference proteome</keyword>
<proteinExistence type="predicted"/>
<protein>
    <submittedName>
        <fullName evidence="2">Cupin domain-containing protein</fullName>
    </submittedName>
</protein>
<dbReference type="PANTHER" id="PTHR36440:SF1">
    <property type="entry name" value="PUTATIVE (AFU_ORTHOLOGUE AFUA_8G07350)-RELATED"/>
    <property type="match status" value="1"/>
</dbReference>
<dbReference type="RefSeq" id="WP_393175143.1">
    <property type="nucleotide sequence ID" value="NZ_JBICRM010000041.1"/>
</dbReference>
<dbReference type="InterPro" id="IPR013096">
    <property type="entry name" value="Cupin_2"/>
</dbReference>
<dbReference type="Pfam" id="PF07883">
    <property type="entry name" value="Cupin_2"/>
    <property type="match status" value="1"/>
</dbReference>
<comment type="caution">
    <text evidence="2">The sequence shown here is derived from an EMBL/GenBank/DDBJ whole genome shotgun (WGS) entry which is preliminary data.</text>
</comment>
<accession>A0ABW7AR83</accession>
<evidence type="ECO:0000259" key="1">
    <source>
        <dbReference type="Pfam" id="PF07883"/>
    </source>
</evidence>
<dbReference type="Proteomes" id="UP001603978">
    <property type="component" value="Unassembled WGS sequence"/>
</dbReference>
<evidence type="ECO:0000313" key="2">
    <source>
        <dbReference type="EMBL" id="MFG1709891.1"/>
    </source>
</evidence>
<sequence length="124" mass="13436">MVIQPDFAAPLQHLHNGHEEAWFVLDGEIEFTSGTRVTRVGPGGWVLVPIGVPHTFSNAGGVPARFIAVMTPNFYLGYFDELSRAMDGVSDEARGRISAGLMAKYQTEVVDPVAWERDHGGAPA</sequence>
<dbReference type="Gene3D" id="2.60.120.10">
    <property type="entry name" value="Jelly Rolls"/>
    <property type="match status" value="1"/>
</dbReference>
<dbReference type="EMBL" id="JBICRM010000041">
    <property type="protein sequence ID" value="MFG1709891.1"/>
    <property type="molecule type" value="Genomic_DNA"/>
</dbReference>
<dbReference type="InterPro" id="IPR011051">
    <property type="entry name" value="RmlC_Cupin_sf"/>
</dbReference>
<gene>
    <name evidence="2" type="ORF">ACFLIM_42680</name>
</gene>